<keyword evidence="1" id="KW-0175">Coiled coil</keyword>
<dbReference type="Pfam" id="PF25876">
    <property type="entry name" value="HH_MFP_RND"/>
    <property type="match status" value="1"/>
</dbReference>
<feature type="domain" description="Multidrug resistance protein MdtA-like alpha-helical hairpin" evidence="2">
    <location>
        <begin position="182"/>
        <end position="240"/>
    </location>
</feature>
<name>K9XS94_STAC7</name>
<dbReference type="HOGENOM" id="CLU_031364_1_0_3"/>
<evidence type="ECO:0000313" key="3">
    <source>
        <dbReference type="EMBL" id="AFZ34954.1"/>
    </source>
</evidence>
<dbReference type="Gene3D" id="2.40.30.170">
    <property type="match status" value="1"/>
</dbReference>
<dbReference type="OrthoDB" id="556614at2"/>
<evidence type="ECO:0000256" key="1">
    <source>
        <dbReference type="SAM" id="Coils"/>
    </source>
</evidence>
<protein>
    <submittedName>
        <fullName evidence="3">ABC exporter membrane fusion protein, DevB family</fullName>
    </submittedName>
</protein>
<dbReference type="PANTHER" id="PTHR30469:SF15">
    <property type="entry name" value="HLYD FAMILY OF SECRETION PROTEINS"/>
    <property type="match status" value="1"/>
</dbReference>
<dbReference type="PANTHER" id="PTHR30469">
    <property type="entry name" value="MULTIDRUG RESISTANCE PROTEIN MDTA"/>
    <property type="match status" value="1"/>
</dbReference>
<evidence type="ECO:0000259" key="2">
    <source>
        <dbReference type="Pfam" id="PF25876"/>
    </source>
</evidence>
<dbReference type="AlphaFoldDB" id="K9XS94"/>
<dbReference type="STRING" id="111780.Sta7437_1387"/>
<dbReference type="GO" id="GO:0015562">
    <property type="term" value="F:efflux transmembrane transporter activity"/>
    <property type="evidence" value="ECO:0007669"/>
    <property type="project" value="TreeGrafter"/>
</dbReference>
<dbReference type="eggNOG" id="COG0845">
    <property type="taxonomic scope" value="Bacteria"/>
</dbReference>
<dbReference type="Gene3D" id="1.10.287.470">
    <property type="entry name" value="Helix hairpin bin"/>
    <property type="match status" value="2"/>
</dbReference>
<sequence length="440" mass="47623">MGESKYLDKMLSLKPTKQLILPLSLAGLILVSATAIYTVNQSAQRESAQSASVQTKVPEIQAVTAIGRIEPQGEMIKLAPSPDLGGTKIAQLLVQEGDRVKQGQTIAILDNYDRSQAAVAVAEQEVKVAEANLAVVKAGAKQGDITAQAAQVNRVKAELQGKLVTNDAEVARLQAQLRTETAEKQATIDRLQAELNNAQSDFQRYQKLAQDGVISDSELDSRRLKVDTAQKSLTEAQATYNRTLTTLQEQIKQAQAIAQQDRQTLQQQITEAEATLDSIAEVRDVDVIQAQAQLNKASAQLQQAKADFAQTYVKAPTDGQILKINAYPGELVNQEDGVVEFGQTNRMMVIAEVYESDISKVKVGQTATVRSETGAFPGEITGKVEQIGLRIGKQAVFDTDPAADVDSRVVEVKILLDPNYSDRVAGLTNSKAIVKIDISQ</sequence>
<dbReference type="InterPro" id="IPR014315">
    <property type="entry name" value="ABC_heterocyst_DevB"/>
</dbReference>
<accession>K9XS94</accession>
<organism evidence="3 4">
    <name type="scientific">Stanieria cyanosphaera (strain ATCC 29371 / PCC 7437)</name>
    <dbReference type="NCBI Taxonomy" id="111780"/>
    <lineage>
        <taxon>Bacteria</taxon>
        <taxon>Bacillati</taxon>
        <taxon>Cyanobacteriota</taxon>
        <taxon>Cyanophyceae</taxon>
        <taxon>Pleurocapsales</taxon>
        <taxon>Dermocarpellaceae</taxon>
        <taxon>Stanieria</taxon>
    </lineage>
</organism>
<reference evidence="4" key="1">
    <citation type="journal article" date="2013" name="Proc. Natl. Acad. Sci. U.S.A.">
        <title>Improving the coverage of the cyanobacterial phylum using diversity-driven genome sequencing.</title>
        <authorList>
            <person name="Shih P.M."/>
            <person name="Wu D."/>
            <person name="Latifi A."/>
            <person name="Axen S.D."/>
            <person name="Fewer D.P."/>
            <person name="Talla E."/>
            <person name="Calteau A."/>
            <person name="Cai F."/>
            <person name="Tandeau de Marsac N."/>
            <person name="Rippka R."/>
            <person name="Herdman M."/>
            <person name="Sivonen K."/>
            <person name="Coursin T."/>
            <person name="Laurent T."/>
            <person name="Goodwin L."/>
            <person name="Nolan M."/>
            <person name="Davenport K.W."/>
            <person name="Han C.S."/>
            <person name="Rubin E.M."/>
            <person name="Eisen J.A."/>
            <person name="Woyke T."/>
            <person name="Gugger M."/>
            <person name="Kerfeld C.A."/>
        </authorList>
    </citation>
    <scope>NUCLEOTIDE SEQUENCE [LARGE SCALE GENOMIC DNA]</scope>
    <source>
        <strain evidence="4">ATCC 29371 / PCC 7437</strain>
    </source>
</reference>
<dbReference type="GO" id="GO:1990281">
    <property type="term" value="C:efflux pump complex"/>
    <property type="evidence" value="ECO:0007669"/>
    <property type="project" value="TreeGrafter"/>
</dbReference>
<feature type="coiled-coil region" evidence="1">
    <location>
        <begin position="170"/>
        <end position="208"/>
    </location>
</feature>
<dbReference type="KEGG" id="scs:Sta7437_1387"/>
<evidence type="ECO:0000313" key="4">
    <source>
        <dbReference type="Proteomes" id="UP000010473"/>
    </source>
</evidence>
<dbReference type="Proteomes" id="UP000010473">
    <property type="component" value="Chromosome"/>
</dbReference>
<dbReference type="EMBL" id="CP003653">
    <property type="protein sequence ID" value="AFZ34954.1"/>
    <property type="molecule type" value="Genomic_DNA"/>
</dbReference>
<gene>
    <name evidence="3" type="ordered locus">Sta7437_1387</name>
</gene>
<feature type="coiled-coil region" evidence="1">
    <location>
        <begin position="244"/>
        <end position="307"/>
    </location>
</feature>
<keyword evidence="4" id="KW-1185">Reference proteome</keyword>
<proteinExistence type="predicted"/>
<dbReference type="InterPro" id="IPR058624">
    <property type="entry name" value="MdtA-like_HH"/>
</dbReference>
<dbReference type="Gene3D" id="2.40.50.100">
    <property type="match status" value="2"/>
</dbReference>
<dbReference type="NCBIfam" id="TIGR02971">
    <property type="entry name" value="heterocyst_DevB"/>
    <property type="match status" value="1"/>
</dbReference>
<dbReference type="RefSeq" id="WP_015192626.1">
    <property type="nucleotide sequence ID" value="NC_019748.1"/>
</dbReference>
<dbReference type="SUPFAM" id="SSF111369">
    <property type="entry name" value="HlyD-like secretion proteins"/>
    <property type="match status" value="2"/>
</dbReference>